<reference evidence="8 9" key="1">
    <citation type="submission" date="2014-06" db="EMBL/GenBank/DDBJ databases">
        <title>Whole Genome Sequences of Three Symbiotic Endozoicomonas Bacteria.</title>
        <authorList>
            <person name="Neave M.J."/>
            <person name="Apprill A."/>
            <person name="Voolstra C.R."/>
        </authorList>
    </citation>
    <scope>NUCLEOTIDE SEQUENCE [LARGE SCALE GENOMIC DNA]</scope>
    <source>
        <strain evidence="8 9">DSM 25634</strain>
    </source>
</reference>
<dbReference type="AlphaFoldDB" id="A0A081NKK1"/>
<comment type="caution">
    <text evidence="8">The sequence shown here is derived from an EMBL/GenBank/DDBJ whole genome shotgun (WGS) entry which is preliminary data.</text>
</comment>
<dbReference type="STRING" id="1137799.GZ78_02725"/>
<evidence type="ECO:0000256" key="5">
    <source>
        <dbReference type="ARBA" id="ARBA00023049"/>
    </source>
</evidence>
<dbReference type="GO" id="GO:0051603">
    <property type="term" value="P:proteolysis involved in protein catabolic process"/>
    <property type="evidence" value="ECO:0007669"/>
    <property type="project" value="TreeGrafter"/>
</dbReference>
<dbReference type="RefSeq" id="WP_034832513.1">
    <property type="nucleotide sequence ID" value="NZ_JOKH01000001.1"/>
</dbReference>
<dbReference type="InterPro" id="IPR051156">
    <property type="entry name" value="Mito/Outer_Membr_Metalloprot"/>
</dbReference>
<keyword evidence="2" id="KW-0479">Metal-binding</keyword>
<evidence type="ECO:0000256" key="4">
    <source>
        <dbReference type="ARBA" id="ARBA00022833"/>
    </source>
</evidence>
<keyword evidence="9" id="KW-1185">Reference proteome</keyword>
<keyword evidence="5 6" id="KW-0482">Metalloprotease</keyword>
<dbReference type="PROSITE" id="PS51257">
    <property type="entry name" value="PROKAR_LIPOPROTEIN"/>
    <property type="match status" value="1"/>
</dbReference>
<dbReference type="GO" id="GO:0046872">
    <property type="term" value="F:metal ion binding"/>
    <property type="evidence" value="ECO:0007669"/>
    <property type="project" value="UniProtKB-KW"/>
</dbReference>
<evidence type="ECO:0000256" key="1">
    <source>
        <dbReference type="ARBA" id="ARBA00022670"/>
    </source>
</evidence>
<evidence type="ECO:0000313" key="9">
    <source>
        <dbReference type="Proteomes" id="UP000028073"/>
    </source>
</evidence>
<evidence type="ECO:0000256" key="6">
    <source>
        <dbReference type="RuleBase" id="RU003983"/>
    </source>
</evidence>
<proteinExistence type="inferred from homology"/>
<sequence>MKKSLKTFSGICILFLSLTGCQSVSTTSGGTLGVDREQRMFTMLSEEQVHTMASEAYLQELGKGRKAELLNKDQKEVRRLRQIADRLIEQVGIYRQDATSWQWEVNLLEDEQLNAYCMPGGKIMFYTGILNKLKLTDAEVAAIMGHEMAHALREHGREAMSQAYAVQLGKDAVQILLGVNTYGLADTVANYALTLPNSRTNEAEADLIGLELMARAGYNPEAAVSLWQKMSQEGGNNVPEFMSTHPSHETRISGLKVNVVKVEPLYRAAIKQ</sequence>
<dbReference type="CDD" id="cd07331">
    <property type="entry name" value="M48C_Oma1_like"/>
    <property type="match status" value="1"/>
</dbReference>
<evidence type="ECO:0000259" key="7">
    <source>
        <dbReference type="Pfam" id="PF01435"/>
    </source>
</evidence>
<keyword evidence="3 6" id="KW-0378">Hydrolase</keyword>
<dbReference type="PANTHER" id="PTHR22726:SF1">
    <property type="entry name" value="METALLOENDOPEPTIDASE OMA1, MITOCHONDRIAL"/>
    <property type="match status" value="1"/>
</dbReference>
<feature type="domain" description="Peptidase M48" evidence="7">
    <location>
        <begin position="76"/>
        <end position="256"/>
    </location>
</feature>
<dbReference type="Gene3D" id="3.30.2010.10">
    <property type="entry name" value="Metalloproteases ('zincins'), catalytic domain"/>
    <property type="match status" value="1"/>
</dbReference>
<dbReference type="GO" id="GO:0004222">
    <property type="term" value="F:metalloendopeptidase activity"/>
    <property type="evidence" value="ECO:0007669"/>
    <property type="project" value="InterPro"/>
</dbReference>
<dbReference type="PANTHER" id="PTHR22726">
    <property type="entry name" value="METALLOENDOPEPTIDASE OMA1"/>
    <property type="match status" value="1"/>
</dbReference>
<comment type="similarity">
    <text evidence="6">Belongs to the peptidase M48 family.</text>
</comment>
<dbReference type="InterPro" id="IPR001915">
    <property type="entry name" value="Peptidase_M48"/>
</dbReference>
<evidence type="ECO:0000256" key="2">
    <source>
        <dbReference type="ARBA" id="ARBA00022723"/>
    </source>
</evidence>
<evidence type="ECO:0000256" key="3">
    <source>
        <dbReference type="ARBA" id="ARBA00022801"/>
    </source>
</evidence>
<dbReference type="GO" id="GO:0016020">
    <property type="term" value="C:membrane"/>
    <property type="evidence" value="ECO:0007669"/>
    <property type="project" value="TreeGrafter"/>
</dbReference>
<dbReference type="Pfam" id="PF01435">
    <property type="entry name" value="Peptidase_M48"/>
    <property type="match status" value="1"/>
</dbReference>
<dbReference type="EMBL" id="JOKH01000001">
    <property type="protein sequence ID" value="KEQ18974.1"/>
    <property type="molecule type" value="Genomic_DNA"/>
</dbReference>
<keyword evidence="1 6" id="KW-0645">Protease</keyword>
<name>A0A081NKK1_9GAMM</name>
<dbReference type="eggNOG" id="COG0501">
    <property type="taxonomic scope" value="Bacteria"/>
</dbReference>
<keyword evidence="4 6" id="KW-0862">Zinc</keyword>
<gene>
    <name evidence="8" type="ORF">GZ78_02725</name>
</gene>
<organism evidence="8 9">
    <name type="scientific">Endozoicomonas numazuensis</name>
    <dbReference type="NCBI Taxonomy" id="1137799"/>
    <lineage>
        <taxon>Bacteria</taxon>
        <taxon>Pseudomonadati</taxon>
        <taxon>Pseudomonadota</taxon>
        <taxon>Gammaproteobacteria</taxon>
        <taxon>Oceanospirillales</taxon>
        <taxon>Endozoicomonadaceae</taxon>
        <taxon>Endozoicomonas</taxon>
    </lineage>
</organism>
<protein>
    <submittedName>
        <fullName evidence="8">Peptidase M48</fullName>
    </submittedName>
</protein>
<accession>A0A081NKK1</accession>
<evidence type="ECO:0000313" key="8">
    <source>
        <dbReference type="EMBL" id="KEQ18974.1"/>
    </source>
</evidence>
<dbReference type="OrthoDB" id="9810445at2"/>
<comment type="cofactor">
    <cofactor evidence="6">
        <name>Zn(2+)</name>
        <dbReference type="ChEBI" id="CHEBI:29105"/>
    </cofactor>
    <text evidence="6">Binds 1 zinc ion per subunit.</text>
</comment>
<dbReference type="Proteomes" id="UP000028073">
    <property type="component" value="Unassembled WGS sequence"/>
</dbReference>